<dbReference type="EMBL" id="CP012831">
    <property type="protein sequence ID" value="ALI09092.1"/>
    <property type="molecule type" value="Genomic_DNA"/>
</dbReference>
<organism evidence="1 2">
    <name type="scientific">Pseudomonas fluorescens</name>
    <dbReference type="NCBI Taxonomy" id="294"/>
    <lineage>
        <taxon>Bacteria</taxon>
        <taxon>Pseudomonadati</taxon>
        <taxon>Pseudomonadota</taxon>
        <taxon>Gammaproteobacteria</taxon>
        <taxon>Pseudomonadales</taxon>
        <taxon>Pseudomonadaceae</taxon>
        <taxon>Pseudomonas</taxon>
    </lineage>
</organism>
<reference evidence="2" key="1">
    <citation type="submission" date="2015-09" db="EMBL/GenBank/DDBJ databases">
        <title>Whole genome sequence of Pseudomonas fluorescens FW300-N2C3.</title>
        <authorList>
            <person name="Ray J."/>
            <person name="Melnyk R."/>
            <person name="Deutschbauer A."/>
        </authorList>
    </citation>
    <scope>NUCLEOTIDE SEQUENCE [LARGE SCALE GENOMIC DNA]</scope>
    <source>
        <strain evidence="2">FW300-N2C3</strain>
    </source>
</reference>
<dbReference type="AlphaFoldDB" id="A0A0N7H2L7"/>
<gene>
    <name evidence="1" type="ORF">AO356_20460</name>
</gene>
<dbReference type="RefSeq" id="WP_060741278.1">
    <property type="nucleotide sequence ID" value="NZ_CP012831.1"/>
</dbReference>
<name>A0A0N7H2L7_PSEFL</name>
<evidence type="ECO:0000313" key="2">
    <source>
        <dbReference type="Proteomes" id="UP000059425"/>
    </source>
</evidence>
<protein>
    <submittedName>
        <fullName evidence="1">Uncharacterized protein</fullName>
    </submittedName>
</protein>
<dbReference type="OrthoDB" id="6904776at2"/>
<sequence length="79" mass="8802">MNDTQPISLDYRSSMQQAALAYLARHQAEHLTDGDQLFKNCIRHLIVALEVPSGIAMKLVQLAWTEHYAASGLNHPTSL</sequence>
<dbReference type="Proteomes" id="UP000059425">
    <property type="component" value="Chromosome"/>
</dbReference>
<evidence type="ECO:0000313" key="1">
    <source>
        <dbReference type="EMBL" id="ALI09092.1"/>
    </source>
</evidence>
<accession>A0A0N7H2L7</accession>
<proteinExistence type="predicted"/>
<reference evidence="1 2" key="2">
    <citation type="journal article" date="2018" name="Nature">
        <title>Mutant phenotypes for thousands of bacterial genes of unknown function.</title>
        <authorList>
            <person name="Price M.N."/>
            <person name="Wetmore K.M."/>
            <person name="Waters R.J."/>
            <person name="Callaghan M."/>
            <person name="Ray J."/>
            <person name="Liu H."/>
            <person name="Kuehl J.V."/>
            <person name="Melnyk R.A."/>
            <person name="Lamson J.S."/>
            <person name="Suh Y."/>
            <person name="Carlson H.K."/>
            <person name="Esquivel Z."/>
            <person name="Sadeeshkumar H."/>
            <person name="Chakraborty R."/>
            <person name="Zane G.M."/>
            <person name="Rubin B.E."/>
            <person name="Wall J.D."/>
            <person name="Visel A."/>
            <person name="Bristow J."/>
            <person name="Blow M.J."/>
            <person name="Arkin A.P."/>
            <person name="Deutschbauer A.M."/>
        </authorList>
    </citation>
    <scope>NUCLEOTIDE SEQUENCE [LARGE SCALE GENOMIC DNA]</scope>
    <source>
        <strain evidence="1 2">FW300-N2C3</strain>
    </source>
</reference>